<accession>A0A0D2JQA7</accession>
<dbReference type="EMBL" id="KN848101">
    <property type="protein sequence ID" value="KIX92679.1"/>
    <property type="molecule type" value="Genomic_DNA"/>
</dbReference>
<dbReference type="RefSeq" id="XP_016626802.1">
    <property type="nucleotide sequence ID" value="XM_016782019.1"/>
</dbReference>
<evidence type="ECO:0000313" key="2">
    <source>
        <dbReference type="Proteomes" id="UP000053411"/>
    </source>
</evidence>
<sequence length="126" mass="15001">MFRTTNKRHTITLLRTTRPYRNLHMDKRPKFRFRRPLDGLAYEFHLEGGTAKESVYVRSDSAVRMIYDREFGWSIWDDPDAESASRMLLGRVWEVPVKDQGDQPPEGVWVSRKADKSYVYILEYLE</sequence>
<dbReference type="VEuPathDB" id="FungiDB:Z520_11531"/>
<evidence type="ECO:0000313" key="1">
    <source>
        <dbReference type="EMBL" id="KIX92679.1"/>
    </source>
</evidence>
<organism evidence="1 2">
    <name type="scientific">Fonsecaea multimorphosa CBS 102226</name>
    <dbReference type="NCBI Taxonomy" id="1442371"/>
    <lineage>
        <taxon>Eukaryota</taxon>
        <taxon>Fungi</taxon>
        <taxon>Dikarya</taxon>
        <taxon>Ascomycota</taxon>
        <taxon>Pezizomycotina</taxon>
        <taxon>Eurotiomycetes</taxon>
        <taxon>Chaetothyriomycetidae</taxon>
        <taxon>Chaetothyriales</taxon>
        <taxon>Herpotrichiellaceae</taxon>
        <taxon>Fonsecaea</taxon>
    </lineage>
</organism>
<keyword evidence="2" id="KW-1185">Reference proteome</keyword>
<reference evidence="1 2" key="1">
    <citation type="submission" date="2015-01" db="EMBL/GenBank/DDBJ databases">
        <title>The Genome Sequence of Fonsecaea multimorphosa CBS 102226.</title>
        <authorList>
            <consortium name="The Broad Institute Genomics Platform"/>
            <person name="Cuomo C."/>
            <person name="de Hoog S."/>
            <person name="Gorbushina A."/>
            <person name="Stielow B."/>
            <person name="Teixiera M."/>
            <person name="Abouelleil A."/>
            <person name="Chapman S.B."/>
            <person name="Priest M."/>
            <person name="Young S.K."/>
            <person name="Wortman J."/>
            <person name="Nusbaum C."/>
            <person name="Birren B."/>
        </authorList>
    </citation>
    <scope>NUCLEOTIDE SEQUENCE [LARGE SCALE GENOMIC DNA]</scope>
    <source>
        <strain evidence="1 2">CBS 102226</strain>
    </source>
</reference>
<proteinExistence type="predicted"/>
<protein>
    <submittedName>
        <fullName evidence="1">Uncharacterized protein</fullName>
    </submittedName>
</protein>
<dbReference type="OrthoDB" id="4160024at2759"/>
<dbReference type="GeneID" id="27717277"/>
<name>A0A0D2JQA7_9EURO</name>
<gene>
    <name evidence="1" type="ORF">Z520_11531</name>
</gene>
<dbReference type="Proteomes" id="UP000053411">
    <property type="component" value="Unassembled WGS sequence"/>
</dbReference>
<dbReference type="AlphaFoldDB" id="A0A0D2JQA7"/>